<dbReference type="EMBL" id="GBRH01210759">
    <property type="protein sequence ID" value="JAD87136.1"/>
    <property type="molecule type" value="Transcribed_RNA"/>
</dbReference>
<accession>A0A0A9DH61</accession>
<dbReference type="AlphaFoldDB" id="A0A0A9DH61"/>
<reference evidence="1" key="1">
    <citation type="submission" date="2014-09" db="EMBL/GenBank/DDBJ databases">
        <authorList>
            <person name="Magalhaes I.L.F."/>
            <person name="Oliveira U."/>
            <person name="Santos F.R."/>
            <person name="Vidigal T.H.D.A."/>
            <person name="Brescovit A.D."/>
            <person name="Santos A.J."/>
        </authorList>
    </citation>
    <scope>NUCLEOTIDE SEQUENCE</scope>
    <source>
        <tissue evidence="1">Shoot tissue taken approximately 20 cm above the soil surface</tissue>
    </source>
</reference>
<organism evidence="1">
    <name type="scientific">Arundo donax</name>
    <name type="common">Giant reed</name>
    <name type="synonym">Donax arundinaceus</name>
    <dbReference type="NCBI Taxonomy" id="35708"/>
    <lineage>
        <taxon>Eukaryota</taxon>
        <taxon>Viridiplantae</taxon>
        <taxon>Streptophyta</taxon>
        <taxon>Embryophyta</taxon>
        <taxon>Tracheophyta</taxon>
        <taxon>Spermatophyta</taxon>
        <taxon>Magnoliopsida</taxon>
        <taxon>Liliopsida</taxon>
        <taxon>Poales</taxon>
        <taxon>Poaceae</taxon>
        <taxon>PACMAD clade</taxon>
        <taxon>Arundinoideae</taxon>
        <taxon>Arundineae</taxon>
        <taxon>Arundo</taxon>
    </lineage>
</organism>
<proteinExistence type="predicted"/>
<reference evidence="1" key="2">
    <citation type="journal article" date="2015" name="Data Brief">
        <title>Shoot transcriptome of the giant reed, Arundo donax.</title>
        <authorList>
            <person name="Barrero R.A."/>
            <person name="Guerrero F.D."/>
            <person name="Moolhuijzen P."/>
            <person name="Goolsby J.A."/>
            <person name="Tidwell J."/>
            <person name="Bellgard S.E."/>
            <person name="Bellgard M.I."/>
        </authorList>
    </citation>
    <scope>NUCLEOTIDE SEQUENCE</scope>
    <source>
        <tissue evidence="1">Shoot tissue taken approximately 20 cm above the soil surface</tissue>
    </source>
</reference>
<evidence type="ECO:0000313" key="1">
    <source>
        <dbReference type="EMBL" id="JAD87136.1"/>
    </source>
</evidence>
<sequence>MMQNLGRLPRGKEHPIQFLRNLQASNPLSCLPTQFHLQNGAPCQQKARSQRRPCHWHYHLWIQVH</sequence>
<protein>
    <submittedName>
        <fullName evidence="1">Uncharacterized protein</fullName>
    </submittedName>
</protein>
<name>A0A0A9DH61_ARUDO</name>